<name>A0A917MUN1_9BACT</name>
<reference evidence="2" key="2">
    <citation type="submission" date="2020-09" db="EMBL/GenBank/DDBJ databases">
        <authorList>
            <person name="Sun Q."/>
            <person name="Zhou Y."/>
        </authorList>
    </citation>
    <scope>NUCLEOTIDE SEQUENCE</scope>
    <source>
        <strain evidence="2">CGMCC 1.15290</strain>
    </source>
</reference>
<proteinExistence type="predicted"/>
<sequence>MKLYNKPLTNLCAILLITCASVSAQTPVETLQAQYNGCIKAGRNKTECAKRWYQQTDSLLQLTYQQLWNRCDSAQRSNLEDEREEWMERRNAFFEVTMARFRRSSPDDPAEMFASNIGFINKHIAELQLSEPKHYSPELFQVGINGKYELPDDPGREEDDDYVRRLTVRVEDDGNVFFKLFMRSDYGGGSRAILSDVLPLKGNTGVYNYDAVGGTCSIRFIFKRRGVVVQLNTPEPGVNCVYGSNMPIDGFYRRISAKRPGYSAL</sequence>
<feature type="chain" id="PRO_5038054323" description="Lysozyme inhibitor LprI N-terminal domain-containing protein" evidence="1">
    <location>
        <begin position="25"/>
        <end position="265"/>
    </location>
</feature>
<gene>
    <name evidence="2" type="ORF">GCM10011379_18080</name>
</gene>
<dbReference type="Gene3D" id="1.20.1270.180">
    <property type="match status" value="1"/>
</dbReference>
<reference evidence="2" key="1">
    <citation type="journal article" date="2014" name="Int. J. Syst. Evol. Microbiol.">
        <title>Complete genome sequence of Corynebacterium casei LMG S-19264T (=DSM 44701T), isolated from a smear-ripened cheese.</title>
        <authorList>
            <consortium name="US DOE Joint Genome Institute (JGI-PGF)"/>
            <person name="Walter F."/>
            <person name="Albersmeier A."/>
            <person name="Kalinowski J."/>
            <person name="Ruckert C."/>
        </authorList>
    </citation>
    <scope>NUCLEOTIDE SEQUENCE</scope>
    <source>
        <strain evidence="2">CGMCC 1.15290</strain>
    </source>
</reference>
<feature type="signal peptide" evidence="1">
    <location>
        <begin position="1"/>
        <end position="24"/>
    </location>
</feature>
<organism evidence="2 3">
    <name type="scientific">Filimonas zeae</name>
    <dbReference type="NCBI Taxonomy" id="1737353"/>
    <lineage>
        <taxon>Bacteria</taxon>
        <taxon>Pseudomonadati</taxon>
        <taxon>Bacteroidota</taxon>
        <taxon>Chitinophagia</taxon>
        <taxon>Chitinophagales</taxon>
        <taxon>Chitinophagaceae</taxon>
        <taxon>Filimonas</taxon>
    </lineage>
</organism>
<evidence type="ECO:0000313" key="3">
    <source>
        <dbReference type="Proteomes" id="UP000627292"/>
    </source>
</evidence>
<dbReference type="AlphaFoldDB" id="A0A917MUN1"/>
<accession>A0A917MUN1</accession>
<evidence type="ECO:0008006" key="4">
    <source>
        <dbReference type="Google" id="ProtNLM"/>
    </source>
</evidence>
<keyword evidence="3" id="KW-1185">Reference proteome</keyword>
<comment type="caution">
    <text evidence="2">The sequence shown here is derived from an EMBL/GenBank/DDBJ whole genome shotgun (WGS) entry which is preliminary data.</text>
</comment>
<protein>
    <recommendedName>
        <fullName evidence="4">Lysozyme inhibitor LprI N-terminal domain-containing protein</fullName>
    </recommendedName>
</protein>
<dbReference type="RefSeq" id="WP_188951708.1">
    <property type="nucleotide sequence ID" value="NZ_BMIB01000002.1"/>
</dbReference>
<evidence type="ECO:0000256" key="1">
    <source>
        <dbReference type="SAM" id="SignalP"/>
    </source>
</evidence>
<dbReference type="Proteomes" id="UP000627292">
    <property type="component" value="Unassembled WGS sequence"/>
</dbReference>
<dbReference type="EMBL" id="BMIB01000002">
    <property type="protein sequence ID" value="GGH65193.1"/>
    <property type="molecule type" value="Genomic_DNA"/>
</dbReference>
<evidence type="ECO:0000313" key="2">
    <source>
        <dbReference type="EMBL" id="GGH65193.1"/>
    </source>
</evidence>
<keyword evidence="1" id="KW-0732">Signal</keyword>